<dbReference type="PRINTS" id="PR00626">
    <property type="entry name" value="CALRETICULIN"/>
</dbReference>
<evidence type="ECO:0008006" key="12">
    <source>
        <dbReference type="Google" id="ProtNLM"/>
    </source>
</evidence>
<feature type="region of interest" description="Disordered" evidence="9">
    <location>
        <begin position="87"/>
        <end position="118"/>
    </location>
</feature>
<dbReference type="GO" id="GO:0051082">
    <property type="term" value="F:unfolded protein binding"/>
    <property type="evidence" value="ECO:0007669"/>
    <property type="project" value="InterPro"/>
</dbReference>
<dbReference type="PROSITE" id="PS00804">
    <property type="entry name" value="CALRETICULIN_2"/>
    <property type="match status" value="1"/>
</dbReference>
<evidence type="ECO:0000256" key="5">
    <source>
        <dbReference type="ARBA" id="ARBA00022989"/>
    </source>
</evidence>
<keyword evidence="3 8" id="KW-0812">Transmembrane</keyword>
<evidence type="ECO:0000313" key="10">
    <source>
        <dbReference type="EMBL" id="CAG5135406.1"/>
    </source>
</evidence>
<evidence type="ECO:0000256" key="8">
    <source>
        <dbReference type="RuleBase" id="RU362126"/>
    </source>
</evidence>
<keyword evidence="6 8" id="KW-0472">Membrane</keyword>
<comment type="caution">
    <text evidence="10">The sequence shown here is derived from an EMBL/GenBank/DDBJ whole genome shotgun (WGS) entry which is preliminary data.</text>
</comment>
<dbReference type="EMBL" id="CAJHNH020008246">
    <property type="protein sequence ID" value="CAG5135406.1"/>
    <property type="molecule type" value="Genomic_DNA"/>
</dbReference>
<feature type="transmembrane region" description="Helical" evidence="8">
    <location>
        <begin position="308"/>
        <end position="328"/>
    </location>
</feature>
<accession>A0A8S4A8T6</accession>
<dbReference type="InterPro" id="IPR013320">
    <property type="entry name" value="ConA-like_dom_sf"/>
</dbReference>
<keyword evidence="5 8" id="KW-1133">Transmembrane helix</keyword>
<dbReference type="InterPro" id="IPR001580">
    <property type="entry name" value="Calret/calnex"/>
</dbReference>
<reference evidence="10" key="1">
    <citation type="submission" date="2021-04" db="EMBL/GenBank/DDBJ databases">
        <authorList>
            <consortium name="Molecular Ecology Group"/>
        </authorList>
    </citation>
    <scope>NUCLEOTIDE SEQUENCE</scope>
</reference>
<dbReference type="Pfam" id="PF00262">
    <property type="entry name" value="Calreticulin"/>
    <property type="match status" value="1"/>
</dbReference>
<evidence type="ECO:0000256" key="2">
    <source>
        <dbReference type="ARBA" id="ARBA00010983"/>
    </source>
</evidence>
<dbReference type="OrthoDB" id="1938156at2759"/>
<dbReference type="SUPFAM" id="SSF63887">
    <property type="entry name" value="P-domain of calnexin/calreticulin"/>
    <property type="match status" value="1"/>
</dbReference>
<dbReference type="FunFam" id="2.10.250.10:FF:000001">
    <property type="entry name" value="Calnexin homolog"/>
    <property type="match status" value="1"/>
</dbReference>
<dbReference type="Gene3D" id="2.10.250.10">
    <property type="entry name" value="Calreticulin/calnexin, P domain"/>
    <property type="match status" value="1"/>
</dbReference>
<protein>
    <recommendedName>
        <fullName evidence="12">Calnexin</fullName>
    </recommendedName>
</protein>
<dbReference type="InterPro" id="IPR009033">
    <property type="entry name" value="Calreticulin/calnexin_P_dom_sf"/>
</dbReference>
<evidence type="ECO:0000256" key="7">
    <source>
        <dbReference type="ARBA" id="ARBA00023186"/>
    </source>
</evidence>
<comment type="similarity">
    <text evidence="2 8">Belongs to the calreticulin family.</text>
</comment>
<name>A0A8S4A8T6_9EUPU</name>
<dbReference type="SUPFAM" id="SSF49899">
    <property type="entry name" value="Concanavalin A-like lectins/glucanases"/>
    <property type="match status" value="1"/>
</dbReference>
<feature type="compositionally biased region" description="Basic and acidic residues" evidence="9">
    <location>
        <begin position="364"/>
        <end position="378"/>
    </location>
</feature>
<evidence type="ECO:0000256" key="4">
    <source>
        <dbReference type="ARBA" id="ARBA00022824"/>
    </source>
</evidence>
<feature type="compositionally biased region" description="Basic and acidic residues" evidence="9">
    <location>
        <begin position="105"/>
        <end position="118"/>
    </location>
</feature>
<sequence>KQFTDKTPYTIMFGPDKCGNDHKVHFIFRHRNPKTGEFEEKHAEKPTVKMDDYFNDRRTHLFTLIVRPDNTYEIRVDKKVISAGSLLTNFSPSVNPPKEVDDPDDQKPEDWDNREKIPDLDAKKPIDWDETEPETIIDENALKPLGWLEEEEMYIPDPDAVKPDDWDDDIDGEWEPPSMDNPNCKNAPGCGKWEQPAIANPKYKGIWSQPMIDNPNYRGEWIPKKIPNPNYFEDSNPYNMTPIQAVGLELWSMTDNILFDNFIIADNATVVEKFTAITWDVKNIQERHAYASLGLWEAIKTSAEGRPWLWVIYTMILVVPVLLLFICFCPRPGSSRSRDVVAYRKKFDYPMPDVRDPIGVIKEEDDHASKEVEKEQHSQADPGAGEGKDIGHAATDFGADANLVSLNENL</sequence>
<proteinExistence type="inferred from homology"/>
<dbReference type="Gene3D" id="2.60.120.200">
    <property type="match status" value="1"/>
</dbReference>
<evidence type="ECO:0000313" key="11">
    <source>
        <dbReference type="Proteomes" id="UP000678393"/>
    </source>
</evidence>
<keyword evidence="11" id="KW-1185">Reference proteome</keyword>
<dbReference type="PROSITE" id="PS00805">
    <property type="entry name" value="CALRETICULIN_REPEAT"/>
    <property type="match status" value="1"/>
</dbReference>
<evidence type="ECO:0000256" key="9">
    <source>
        <dbReference type="SAM" id="MobiDB-lite"/>
    </source>
</evidence>
<feature type="region of interest" description="Disordered" evidence="9">
    <location>
        <begin position="364"/>
        <end position="393"/>
    </location>
</feature>
<dbReference type="GO" id="GO:0006457">
    <property type="term" value="P:protein folding"/>
    <property type="evidence" value="ECO:0007669"/>
    <property type="project" value="InterPro"/>
</dbReference>
<feature type="non-terminal residue" evidence="10">
    <location>
        <position position="1"/>
    </location>
</feature>
<evidence type="ECO:0000256" key="6">
    <source>
        <dbReference type="ARBA" id="ARBA00023136"/>
    </source>
</evidence>
<dbReference type="GO" id="GO:0036503">
    <property type="term" value="P:ERAD pathway"/>
    <property type="evidence" value="ECO:0007669"/>
    <property type="project" value="TreeGrafter"/>
</dbReference>
<gene>
    <name evidence="10" type="ORF">CUNI_LOCUS20964</name>
</gene>
<keyword evidence="4 8" id="KW-0256">Endoplasmic reticulum</keyword>
<dbReference type="GO" id="GO:0005509">
    <property type="term" value="F:calcium ion binding"/>
    <property type="evidence" value="ECO:0007669"/>
    <property type="project" value="InterPro"/>
</dbReference>
<dbReference type="PANTHER" id="PTHR11073:SF1">
    <property type="entry name" value="CALNEXIN 14D-RELATED"/>
    <property type="match status" value="1"/>
</dbReference>
<dbReference type="GO" id="GO:0005789">
    <property type="term" value="C:endoplasmic reticulum membrane"/>
    <property type="evidence" value="ECO:0007669"/>
    <property type="project" value="UniProtKB-SubCell"/>
</dbReference>
<dbReference type="AlphaFoldDB" id="A0A8S4A8T6"/>
<organism evidence="10 11">
    <name type="scientific">Candidula unifasciata</name>
    <dbReference type="NCBI Taxonomy" id="100452"/>
    <lineage>
        <taxon>Eukaryota</taxon>
        <taxon>Metazoa</taxon>
        <taxon>Spiralia</taxon>
        <taxon>Lophotrochozoa</taxon>
        <taxon>Mollusca</taxon>
        <taxon>Gastropoda</taxon>
        <taxon>Heterobranchia</taxon>
        <taxon>Euthyneura</taxon>
        <taxon>Panpulmonata</taxon>
        <taxon>Eupulmonata</taxon>
        <taxon>Stylommatophora</taxon>
        <taxon>Helicina</taxon>
        <taxon>Helicoidea</taxon>
        <taxon>Geomitridae</taxon>
        <taxon>Candidula</taxon>
    </lineage>
</organism>
<comment type="subcellular location">
    <subcellularLocation>
        <location evidence="1">Endoplasmic reticulum membrane</location>
        <topology evidence="1">Single-pass type I membrane protein</topology>
    </subcellularLocation>
</comment>
<dbReference type="PANTHER" id="PTHR11073">
    <property type="entry name" value="CALRETICULIN AND CALNEXIN"/>
    <property type="match status" value="1"/>
</dbReference>
<dbReference type="Proteomes" id="UP000678393">
    <property type="component" value="Unassembled WGS sequence"/>
</dbReference>
<feature type="non-terminal residue" evidence="10">
    <location>
        <position position="410"/>
    </location>
</feature>
<evidence type="ECO:0000256" key="3">
    <source>
        <dbReference type="ARBA" id="ARBA00022692"/>
    </source>
</evidence>
<evidence type="ECO:0000256" key="1">
    <source>
        <dbReference type="ARBA" id="ARBA00004115"/>
    </source>
</evidence>
<keyword evidence="7 8" id="KW-0143">Chaperone</keyword>
<dbReference type="InterPro" id="IPR018124">
    <property type="entry name" value="Calret/calnex_CS"/>
</dbReference>